<evidence type="ECO:0000313" key="5">
    <source>
        <dbReference type="Proteomes" id="UP000023152"/>
    </source>
</evidence>
<dbReference type="InterPro" id="IPR011990">
    <property type="entry name" value="TPR-like_helical_dom_sf"/>
</dbReference>
<reference evidence="4 5" key="1">
    <citation type="journal article" date="2013" name="Curr. Biol.">
        <title>The Genome of the Foraminiferan Reticulomyxa filosa.</title>
        <authorList>
            <person name="Glockner G."/>
            <person name="Hulsmann N."/>
            <person name="Schleicher M."/>
            <person name="Noegel A.A."/>
            <person name="Eichinger L."/>
            <person name="Gallinger C."/>
            <person name="Pawlowski J."/>
            <person name="Sierra R."/>
            <person name="Euteneuer U."/>
            <person name="Pillet L."/>
            <person name="Moustafa A."/>
            <person name="Platzer M."/>
            <person name="Groth M."/>
            <person name="Szafranski K."/>
            <person name="Schliwa M."/>
        </authorList>
    </citation>
    <scope>NUCLEOTIDE SEQUENCE [LARGE SCALE GENOMIC DNA]</scope>
</reference>
<organism evidence="4 5">
    <name type="scientific">Reticulomyxa filosa</name>
    <dbReference type="NCBI Taxonomy" id="46433"/>
    <lineage>
        <taxon>Eukaryota</taxon>
        <taxon>Sar</taxon>
        <taxon>Rhizaria</taxon>
        <taxon>Retaria</taxon>
        <taxon>Foraminifera</taxon>
        <taxon>Monothalamids</taxon>
        <taxon>Reticulomyxidae</taxon>
        <taxon>Reticulomyxa</taxon>
    </lineage>
</organism>
<dbReference type="Proteomes" id="UP000023152">
    <property type="component" value="Unassembled WGS sequence"/>
</dbReference>
<dbReference type="Pfam" id="PF13424">
    <property type="entry name" value="TPR_12"/>
    <property type="match status" value="1"/>
</dbReference>
<keyword evidence="5" id="KW-1185">Reference proteome</keyword>
<keyword evidence="2 3" id="KW-0802">TPR repeat</keyword>
<dbReference type="SMART" id="SM00028">
    <property type="entry name" value="TPR"/>
    <property type="match status" value="4"/>
</dbReference>
<evidence type="ECO:0000256" key="3">
    <source>
        <dbReference type="PROSITE-ProRule" id="PRU00339"/>
    </source>
</evidence>
<gene>
    <name evidence="4" type="ORF">RFI_38943</name>
</gene>
<keyword evidence="1" id="KW-0677">Repeat</keyword>
<dbReference type="InterPro" id="IPR019734">
    <property type="entry name" value="TPR_rpt"/>
</dbReference>
<dbReference type="OrthoDB" id="771227at2759"/>
<evidence type="ECO:0000313" key="4">
    <source>
        <dbReference type="EMBL" id="ETN98548.1"/>
    </source>
</evidence>
<sequence length="668" mass="77657">MSSVEALVTIGAREDKISLICSTLETLKRQIIETSKETEQGKELTKITDCNGSEIETDQHFQNVVQRLHPLHLYAYFQPNKQTTSQKKERQSYQVKCPLVLLAGAMKYEQRPYLECIKQDLDLFQNLFENKFGYRLFSTYNSQHPNTESLTLNDLNNFILERRLDLLRDSDEQPYDALIFVWCGYTKFKGNTNALLITSDNKTKDFQDIQNELVMHADYFAEKPKIFINISYGEEEENGVCNIWHNQNVHIFTVVATIPSIRPSFDNSEHRIEKKESISTEIFCRVFQSNVNQSLQFVIEHVNEIVQGQTLSKKMICSDVYLIPRLRGNHDINITTEILDFKKHWNKYWRKSNAEAMKIVMQMINSNEQGLIIVANYTNAWQMAIGKSSIRLDDNTLSLRRLIHSNNTKKKQFEDYCLYVITSRAVILSDIEIDGNVYSVNCEIQCKGKNVKITTQLFVTKDTLVDQQVMQSISPIRWDTTIHFDIFVTIQDLENKADQFLAMRSFDEAIDYSEQALQLSIRKLGINHPYVAIIYNTLGVVCRNDRQHDKAIEYYEKALDIFVSIFGSTHLHIGTTHYNLGQSYFYKGQYDKAVECYEYSLKIRKGIFKMNDRYIADACWNLGSTLKKKGEPKNAGKCYEEAWKIYSAIFGEWNKETLQAKINVKEFV</sequence>
<feature type="repeat" description="TPR" evidence="3">
    <location>
        <begin position="574"/>
        <end position="607"/>
    </location>
</feature>
<dbReference type="PANTHER" id="PTHR45641:SF19">
    <property type="entry name" value="NEPHROCYSTIN-3"/>
    <property type="match status" value="1"/>
</dbReference>
<name>X6LAI6_RETFI</name>
<evidence type="ECO:0000256" key="2">
    <source>
        <dbReference type="ARBA" id="ARBA00022803"/>
    </source>
</evidence>
<dbReference type="AlphaFoldDB" id="X6LAI6"/>
<comment type="caution">
    <text evidence="4">The sequence shown here is derived from an EMBL/GenBank/DDBJ whole genome shotgun (WGS) entry which is preliminary data.</text>
</comment>
<dbReference type="Pfam" id="PF13181">
    <property type="entry name" value="TPR_8"/>
    <property type="match status" value="1"/>
</dbReference>
<dbReference type="Gene3D" id="3.40.50.1460">
    <property type="match status" value="1"/>
</dbReference>
<dbReference type="SUPFAM" id="SSF48452">
    <property type="entry name" value="TPR-like"/>
    <property type="match status" value="1"/>
</dbReference>
<proteinExistence type="predicted"/>
<dbReference type="EMBL" id="ASPP01046428">
    <property type="protein sequence ID" value="ETN98548.1"/>
    <property type="molecule type" value="Genomic_DNA"/>
</dbReference>
<protein>
    <submittedName>
        <fullName evidence="4">Uncharacterized protein</fullName>
    </submittedName>
</protein>
<dbReference type="PANTHER" id="PTHR45641">
    <property type="entry name" value="TETRATRICOPEPTIDE REPEAT PROTEIN (AFU_ORTHOLOGUE AFUA_6G03870)"/>
    <property type="match status" value="1"/>
</dbReference>
<evidence type="ECO:0000256" key="1">
    <source>
        <dbReference type="ARBA" id="ARBA00022737"/>
    </source>
</evidence>
<feature type="repeat" description="TPR" evidence="3">
    <location>
        <begin position="532"/>
        <end position="565"/>
    </location>
</feature>
<dbReference type="Gene3D" id="1.25.40.10">
    <property type="entry name" value="Tetratricopeptide repeat domain"/>
    <property type="match status" value="1"/>
</dbReference>
<accession>X6LAI6</accession>
<dbReference type="PROSITE" id="PS50005">
    <property type="entry name" value="TPR"/>
    <property type="match status" value="2"/>
</dbReference>